<protein>
    <submittedName>
        <fullName evidence="1">Uncharacterized protein</fullName>
    </submittedName>
</protein>
<dbReference type="EMBL" id="UINC01065917">
    <property type="protein sequence ID" value="SVB96063.1"/>
    <property type="molecule type" value="Genomic_DNA"/>
</dbReference>
<sequence>MTYAKVDEKGEMLIESIPNKGDREIFQIAQYFLKSHFNSRDGLKEIGVVRTNKLAHAEYAEWLVAKMLNGTLPKSSVNKGFDVEVLENKKKIKYEVKCRLIDKLNKNPAFHVKIKKDNNRKPFDHVACVFLTPTFEV</sequence>
<name>A0A382IAY4_9ZZZZ</name>
<accession>A0A382IAY4</accession>
<gene>
    <name evidence="1" type="ORF">METZ01_LOCUS248917</name>
</gene>
<reference evidence="1" key="1">
    <citation type="submission" date="2018-05" db="EMBL/GenBank/DDBJ databases">
        <authorList>
            <person name="Lanie J.A."/>
            <person name="Ng W.-L."/>
            <person name="Kazmierczak K.M."/>
            <person name="Andrzejewski T.M."/>
            <person name="Davidsen T.M."/>
            <person name="Wayne K.J."/>
            <person name="Tettelin H."/>
            <person name="Glass J.I."/>
            <person name="Rusch D."/>
            <person name="Podicherti R."/>
            <person name="Tsui H.-C.T."/>
            <person name="Winkler M.E."/>
        </authorList>
    </citation>
    <scope>NUCLEOTIDE SEQUENCE</scope>
</reference>
<dbReference type="AlphaFoldDB" id="A0A382IAY4"/>
<proteinExistence type="predicted"/>
<organism evidence="1">
    <name type="scientific">marine metagenome</name>
    <dbReference type="NCBI Taxonomy" id="408172"/>
    <lineage>
        <taxon>unclassified sequences</taxon>
        <taxon>metagenomes</taxon>
        <taxon>ecological metagenomes</taxon>
    </lineage>
</organism>
<evidence type="ECO:0000313" key="1">
    <source>
        <dbReference type="EMBL" id="SVB96063.1"/>
    </source>
</evidence>
<feature type="non-terminal residue" evidence="1">
    <location>
        <position position="137"/>
    </location>
</feature>